<dbReference type="GO" id="GO:0009086">
    <property type="term" value="P:methionine biosynthetic process"/>
    <property type="evidence" value="ECO:0007669"/>
    <property type="project" value="UniProtKB-KW"/>
</dbReference>
<evidence type="ECO:0000256" key="2">
    <source>
        <dbReference type="ARBA" id="ARBA00004777"/>
    </source>
</evidence>
<keyword evidence="6 12" id="KW-0274">FAD</keyword>
<dbReference type="GO" id="GO:0071949">
    <property type="term" value="F:FAD binding"/>
    <property type="evidence" value="ECO:0007669"/>
    <property type="project" value="TreeGrafter"/>
</dbReference>
<sequence>MKVTEHIKNANGKTQFSFEILPPLKGQNIQSIFDHIDPLMEFNPPFIDVTYHREEYIYKEQENGLLKKHIVKKRPGTVGICAAIQNKYKVDAIPHILCGGFTKEDTENFLIDLDFLGIENVMALRGDAVKNETYFRPEKEGNAYAGDLVAQIQSMNQGIYLDDEMQNPCPTNFCIGVAGYPEKHMEAPNLDNDLHFLKKKIQNGATYIVTQMFFDNQKFFDFVEKCRKEGIEVPIIPGLKPITTKSQINMIPHRFHIDLPDELLIEVIKCKDNKAVQEVGVEWAIQQSKELQQAGIPVLHYYSMGKSEAVKAIAKEIF</sequence>
<dbReference type="EMBL" id="FWXS01000005">
    <property type="protein sequence ID" value="SMC67772.1"/>
    <property type="molecule type" value="Genomic_DNA"/>
</dbReference>
<evidence type="ECO:0000256" key="7">
    <source>
        <dbReference type="ARBA" id="ARBA00023002"/>
    </source>
</evidence>
<comment type="catalytic activity">
    <reaction evidence="11">
        <text>(6S)-5-methyl-5,6,7,8-tetrahydrofolate + NAD(+) = (6R)-5,10-methylene-5,6,7,8-tetrahydrofolate + NADH + H(+)</text>
        <dbReference type="Rhea" id="RHEA:19821"/>
        <dbReference type="ChEBI" id="CHEBI:15378"/>
        <dbReference type="ChEBI" id="CHEBI:15636"/>
        <dbReference type="ChEBI" id="CHEBI:18608"/>
        <dbReference type="ChEBI" id="CHEBI:57540"/>
        <dbReference type="ChEBI" id="CHEBI:57945"/>
        <dbReference type="EC" id="1.5.1.54"/>
    </reaction>
    <physiologicalReaction direction="right-to-left" evidence="11">
        <dbReference type="Rhea" id="RHEA:19823"/>
    </physiologicalReaction>
</comment>
<dbReference type="GO" id="GO:0106312">
    <property type="term" value="F:methylenetetrahydrofolate reductase (NADH) activity"/>
    <property type="evidence" value="ECO:0007669"/>
    <property type="project" value="UniProtKB-EC"/>
</dbReference>
<organism evidence="13 14">
    <name type="scientific">Moheibacter sediminis</name>
    <dbReference type="NCBI Taxonomy" id="1434700"/>
    <lineage>
        <taxon>Bacteria</taxon>
        <taxon>Pseudomonadati</taxon>
        <taxon>Bacteroidota</taxon>
        <taxon>Flavobacteriia</taxon>
        <taxon>Flavobacteriales</taxon>
        <taxon>Weeksellaceae</taxon>
        <taxon>Moheibacter</taxon>
    </lineage>
</organism>
<keyword evidence="4" id="KW-0028">Amino-acid biosynthesis</keyword>
<evidence type="ECO:0000256" key="8">
    <source>
        <dbReference type="ARBA" id="ARBA00023027"/>
    </source>
</evidence>
<dbReference type="InterPro" id="IPR004620">
    <property type="entry name" value="MTHF_reductase_bac"/>
</dbReference>
<dbReference type="SUPFAM" id="SSF51730">
    <property type="entry name" value="FAD-linked oxidoreductase"/>
    <property type="match status" value="1"/>
</dbReference>
<dbReference type="NCBIfam" id="TIGR00676">
    <property type="entry name" value="fadh2"/>
    <property type="match status" value="1"/>
</dbReference>
<evidence type="ECO:0000256" key="3">
    <source>
        <dbReference type="ARBA" id="ARBA00006743"/>
    </source>
</evidence>
<accession>A0A1W2B4Z5</accession>
<evidence type="ECO:0000313" key="13">
    <source>
        <dbReference type="EMBL" id="SMC67772.1"/>
    </source>
</evidence>
<dbReference type="GO" id="GO:0005829">
    <property type="term" value="C:cytosol"/>
    <property type="evidence" value="ECO:0007669"/>
    <property type="project" value="InterPro"/>
</dbReference>
<evidence type="ECO:0000256" key="6">
    <source>
        <dbReference type="ARBA" id="ARBA00022827"/>
    </source>
</evidence>
<evidence type="ECO:0000256" key="9">
    <source>
        <dbReference type="ARBA" id="ARBA00023167"/>
    </source>
</evidence>
<dbReference type="UniPathway" id="UPA00193"/>
<comment type="pathway">
    <text evidence="2 12">One-carbon metabolism; tetrahydrofolate interconversion.</text>
</comment>
<dbReference type="EC" id="1.5.1.54" evidence="12"/>
<dbReference type="InterPro" id="IPR029041">
    <property type="entry name" value="FAD-linked_oxidoreductase-like"/>
</dbReference>
<comment type="similarity">
    <text evidence="3 12">Belongs to the methylenetetrahydrofolate reductase family.</text>
</comment>
<evidence type="ECO:0000256" key="4">
    <source>
        <dbReference type="ARBA" id="ARBA00022605"/>
    </source>
</evidence>
<dbReference type="RefSeq" id="WP_084017445.1">
    <property type="nucleotide sequence ID" value="NZ_FWXS01000005.1"/>
</dbReference>
<evidence type="ECO:0000256" key="12">
    <source>
        <dbReference type="RuleBase" id="RU003862"/>
    </source>
</evidence>
<keyword evidence="14" id="KW-1185">Reference proteome</keyword>
<dbReference type="GO" id="GO:0035999">
    <property type="term" value="P:tetrahydrofolate interconversion"/>
    <property type="evidence" value="ECO:0007669"/>
    <property type="project" value="UniProtKB-UniPathway"/>
</dbReference>
<comment type="pathway">
    <text evidence="10">Amino-acid biosynthesis; L-methionine biosynthesis via de novo pathway.</text>
</comment>
<evidence type="ECO:0000256" key="11">
    <source>
        <dbReference type="ARBA" id="ARBA00048628"/>
    </source>
</evidence>
<dbReference type="InterPro" id="IPR003171">
    <property type="entry name" value="Mehydrof_redctse-like"/>
</dbReference>
<dbReference type="STRING" id="1434700.SAMN06296427_105247"/>
<dbReference type="AlphaFoldDB" id="A0A1W2B4Z5"/>
<gene>
    <name evidence="13" type="ORF">SAMN06296427_105247</name>
</gene>
<dbReference type="PANTHER" id="PTHR45754:SF3">
    <property type="entry name" value="METHYLENETETRAHYDROFOLATE REDUCTASE (NADPH)"/>
    <property type="match status" value="1"/>
</dbReference>
<evidence type="ECO:0000313" key="14">
    <source>
        <dbReference type="Proteomes" id="UP000192393"/>
    </source>
</evidence>
<proteinExistence type="inferred from homology"/>
<keyword evidence="9" id="KW-0486">Methionine biosynthesis</keyword>
<evidence type="ECO:0000256" key="10">
    <source>
        <dbReference type="ARBA" id="ARBA00034478"/>
    </source>
</evidence>
<dbReference type="OrthoDB" id="9812555at2"/>
<dbReference type="Pfam" id="PF02219">
    <property type="entry name" value="MTHFR"/>
    <property type="match status" value="1"/>
</dbReference>
<dbReference type="PANTHER" id="PTHR45754">
    <property type="entry name" value="METHYLENETETRAHYDROFOLATE REDUCTASE"/>
    <property type="match status" value="1"/>
</dbReference>
<dbReference type="CDD" id="cd00537">
    <property type="entry name" value="MTHFR"/>
    <property type="match status" value="1"/>
</dbReference>
<name>A0A1W2B4Z5_9FLAO</name>
<evidence type="ECO:0000256" key="5">
    <source>
        <dbReference type="ARBA" id="ARBA00022630"/>
    </source>
</evidence>
<comment type="cofactor">
    <cofactor evidence="1 12">
        <name>FAD</name>
        <dbReference type="ChEBI" id="CHEBI:57692"/>
    </cofactor>
</comment>
<evidence type="ECO:0000256" key="1">
    <source>
        <dbReference type="ARBA" id="ARBA00001974"/>
    </source>
</evidence>
<keyword evidence="5 12" id="KW-0285">Flavoprotein</keyword>
<protein>
    <recommendedName>
        <fullName evidence="12">Methylenetetrahydrofolate reductase</fullName>
        <ecNumber evidence="12">1.5.1.54</ecNumber>
    </recommendedName>
</protein>
<keyword evidence="8" id="KW-0520">NAD</keyword>
<dbReference type="FunFam" id="3.20.20.220:FF:000015">
    <property type="entry name" value="Methylenetetrahydrofolate reductase"/>
    <property type="match status" value="1"/>
</dbReference>
<dbReference type="Proteomes" id="UP000192393">
    <property type="component" value="Unassembled WGS sequence"/>
</dbReference>
<reference evidence="13 14" key="1">
    <citation type="submission" date="2017-04" db="EMBL/GenBank/DDBJ databases">
        <authorList>
            <person name="Afonso C.L."/>
            <person name="Miller P.J."/>
            <person name="Scott M.A."/>
            <person name="Spackman E."/>
            <person name="Goraichik I."/>
            <person name="Dimitrov K.M."/>
            <person name="Suarez D.L."/>
            <person name="Swayne D.E."/>
        </authorList>
    </citation>
    <scope>NUCLEOTIDE SEQUENCE [LARGE SCALE GENOMIC DNA]</scope>
    <source>
        <strain evidence="13 14">CGMCC 1.12708</strain>
    </source>
</reference>
<keyword evidence="7 12" id="KW-0560">Oxidoreductase</keyword>
<dbReference type="Gene3D" id="3.20.20.220">
    <property type="match status" value="1"/>
</dbReference>